<dbReference type="AlphaFoldDB" id="F8L717"/>
<name>F8L717_SIMNZ</name>
<sequence>MESEGIQASQSLSGWMIDKITDWRNEDSSWFTSFCKRVTTEIGYGIAALVGTVETVGKGALGIFLSLFSLLLPERARQAVFDEAAGPLLDSAILSACSTVLSVTSFVENFFVDNIDLQAHFNTLFGWIPFEEA</sequence>
<dbReference type="EMBL" id="FR872582">
    <property type="protein sequence ID" value="CCB88532.1"/>
    <property type="molecule type" value="Genomic_DNA"/>
</dbReference>
<organism evidence="1 2">
    <name type="scientific">Simkania negevensis (strain ATCC VR-1471 / DSM 27360 / Z)</name>
    <dbReference type="NCBI Taxonomy" id="331113"/>
    <lineage>
        <taxon>Bacteria</taxon>
        <taxon>Pseudomonadati</taxon>
        <taxon>Chlamydiota</taxon>
        <taxon>Chlamydiia</taxon>
        <taxon>Parachlamydiales</taxon>
        <taxon>Simkaniaceae</taxon>
        <taxon>Simkania</taxon>
    </lineage>
</organism>
<reference key="1">
    <citation type="journal article" date="2011" name="Mol. Biol. Evol.">
        <title>Unity in variety -- the pan-genome of the Chlamydiae.</title>
        <authorList>
            <person name="Collingro A."/>
            <person name="Tischler P."/>
            <person name="Weinmaier T."/>
            <person name="Penz T."/>
            <person name="Heinz E."/>
            <person name="Brunham R.C."/>
            <person name="Read T.D."/>
            <person name="Bavoil P.M."/>
            <person name="Sachse K."/>
            <person name="Kahane S."/>
            <person name="Friedman M.G."/>
            <person name="Rattei T."/>
            <person name="Myers G.S.A."/>
            <person name="Horn M."/>
        </authorList>
    </citation>
    <scope>NUCLEOTIDE SEQUENCE</scope>
    <source>
        <strain>Z</strain>
    </source>
</reference>
<dbReference type="KEGG" id="sng:SNE_A06550"/>
<gene>
    <name evidence="1" type="ordered locus">SNE_A06550</name>
</gene>
<dbReference type="STRING" id="331113.SNE_A06550"/>
<protein>
    <submittedName>
        <fullName evidence="1">Uncharacterized protein</fullName>
    </submittedName>
</protein>
<proteinExistence type="predicted"/>
<accession>F8L717</accession>
<keyword evidence="2" id="KW-1185">Reference proteome</keyword>
<evidence type="ECO:0000313" key="1">
    <source>
        <dbReference type="EMBL" id="CCB88532.1"/>
    </source>
</evidence>
<dbReference type="Proteomes" id="UP000000496">
    <property type="component" value="Chromosome gsn.131"/>
</dbReference>
<dbReference type="HOGENOM" id="CLU_1905349_0_0_0"/>
<reference evidence="1 2" key="2">
    <citation type="journal article" date="2011" name="Mol. Biol. Evol.">
        <title>Unity in variety--the pan-genome of the Chlamydiae.</title>
        <authorList>
            <person name="Collingro A."/>
            <person name="Tischler P."/>
            <person name="Weinmaier T."/>
            <person name="Penz T."/>
            <person name="Heinz E."/>
            <person name="Brunham R.C."/>
            <person name="Read T.D."/>
            <person name="Bavoil P.M."/>
            <person name="Sachse K."/>
            <person name="Kahane S."/>
            <person name="Friedman M.G."/>
            <person name="Rattei T."/>
            <person name="Myers G.S."/>
            <person name="Horn M."/>
        </authorList>
    </citation>
    <scope>NUCLEOTIDE SEQUENCE [LARGE SCALE GENOMIC DNA]</scope>
    <source>
        <strain evidence="2">ATCC VR-1471 / Z</strain>
    </source>
</reference>
<evidence type="ECO:0000313" key="2">
    <source>
        <dbReference type="Proteomes" id="UP000000496"/>
    </source>
</evidence>